<keyword evidence="1" id="KW-0547">Nucleotide-binding</keyword>
<dbReference type="GO" id="GO:0003746">
    <property type="term" value="F:translation elongation factor activity"/>
    <property type="evidence" value="ECO:0007669"/>
    <property type="project" value="UniProtKB-KW"/>
</dbReference>
<dbReference type="EMBL" id="JAGFMF010012032">
    <property type="protein sequence ID" value="KAG8508406.1"/>
    <property type="molecule type" value="Genomic_DNA"/>
</dbReference>
<sequence length="169" mass="18113">KRISLSHPTARRDEEIIQEVSTYRKKIGYTLTQKQTFAPVSVTREVKCAEMHHKALGEALAWASGCAKGVHRGHGAGDSTGDPPMEPAVSTAQVTVPDHPGQVLHMHLCCTVTPAGLLRGRRRLMSGKEGPKLLKSGDAAVVAMVPCKPTCAESVSDYPPLGIRRVNGN</sequence>
<evidence type="ECO:0000256" key="2">
    <source>
        <dbReference type="ARBA" id="ARBA00023134"/>
    </source>
</evidence>
<dbReference type="AlphaFoldDB" id="A0A8J5ZQ56"/>
<evidence type="ECO:0000313" key="4">
    <source>
        <dbReference type="Proteomes" id="UP000700334"/>
    </source>
</evidence>
<keyword evidence="4" id="KW-1185">Reference proteome</keyword>
<evidence type="ECO:0000256" key="1">
    <source>
        <dbReference type="ARBA" id="ARBA00022741"/>
    </source>
</evidence>
<proteinExistence type="predicted"/>
<dbReference type="Gene3D" id="2.40.30.10">
    <property type="entry name" value="Translation factors"/>
    <property type="match status" value="1"/>
</dbReference>
<feature type="non-terminal residue" evidence="3">
    <location>
        <position position="169"/>
    </location>
</feature>
<reference evidence="3" key="1">
    <citation type="journal article" date="2021" name="Evol. Appl.">
        <title>The genome of the Pyrenean desman and the effects of bottlenecks and inbreeding on the genomic landscape of an endangered species.</title>
        <authorList>
            <person name="Escoda L."/>
            <person name="Castresana J."/>
        </authorList>
    </citation>
    <scope>NUCLEOTIDE SEQUENCE</scope>
    <source>
        <strain evidence="3">IBE-C5619</strain>
    </source>
</reference>
<evidence type="ECO:0000313" key="3">
    <source>
        <dbReference type="EMBL" id="KAG8508406.1"/>
    </source>
</evidence>
<keyword evidence="3" id="KW-0648">Protein biosynthesis</keyword>
<dbReference type="PANTHER" id="PTHR44830">
    <property type="entry name" value="ELONGATION FACTOR 1 ALPHA"/>
    <property type="match status" value="1"/>
</dbReference>
<organism evidence="3 4">
    <name type="scientific">Galemys pyrenaicus</name>
    <name type="common">Iberian desman</name>
    <name type="synonym">Pyrenean desman</name>
    <dbReference type="NCBI Taxonomy" id="202257"/>
    <lineage>
        <taxon>Eukaryota</taxon>
        <taxon>Metazoa</taxon>
        <taxon>Chordata</taxon>
        <taxon>Craniata</taxon>
        <taxon>Vertebrata</taxon>
        <taxon>Euteleostomi</taxon>
        <taxon>Mammalia</taxon>
        <taxon>Eutheria</taxon>
        <taxon>Laurasiatheria</taxon>
        <taxon>Eulipotyphla</taxon>
        <taxon>Talpidae</taxon>
        <taxon>Galemys</taxon>
    </lineage>
</organism>
<name>A0A8J5ZQ56_GALPY</name>
<dbReference type="Proteomes" id="UP000700334">
    <property type="component" value="Unassembled WGS sequence"/>
</dbReference>
<dbReference type="OrthoDB" id="342024at2759"/>
<keyword evidence="3" id="KW-0251">Elongation factor</keyword>
<dbReference type="SUPFAM" id="SSF50465">
    <property type="entry name" value="EF-Tu/eEF-1alpha/eIF2-gamma C-terminal domain"/>
    <property type="match status" value="1"/>
</dbReference>
<keyword evidence="2" id="KW-0342">GTP-binding</keyword>
<accession>A0A8J5ZQ56</accession>
<comment type="caution">
    <text evidence="3">The sequence shown here is derived from an EMBL/GenBank/DDBJ whole genome shotgun (WGS) entry which is preliminary data.</text>
</comment>
<dbReference type="PANTHER" id="PTHR44830:SF1">
    <property type="entry name" value="TR-TYPE G DOMAIN-CONTAINING PROTEIN"/>
    <property type="match status" value="1"/>
</dbReference>
<protein>
    <submittedName>
        <fullName evidence="3">Putative elongation factor 1-alpha-like 3</fullName>
    </submittedName>
</protein>
<dbReference type="InterPro" id="IPR009001">
    <property type="entry name" value="Transl_elong_EF1A/Init_IF2_C"/>
</dbReference>
<dbReference type="GO" id="GO:0005525">
    <property type="term" value="F:GTP binding"/>
    <property type="evidence" value="ECO:0007669"/>
    <property type="project" value="UniProtKB-KW"/>
</dbReference>
<gene>
    <name evidence="3" type="ORF">J0S82_006907</name>
</gene>